<accession>A0ABQ3ETP5</accession>
<sequence length="216" mass="22939">MTKFGKLLCATALVSAVAFPAQADELLSNVYLGLSGGVSIAPDADLSILGVTFKDTIEFDTGYGFSANAGYRLNEFLRVQADLGYLENDVDSFDGIDISDGSLSGAYGVLSVYGDYHINQEISVFAGIGGGFFAPHIGALEDTVGVAVKFESKQDAVALLKVGTGVSYSLNENLDLIASYDYLRSADFDVREKGATLTGDMHLSTHLAQVGLRYNF</sequence>
<gene>
    <name evidence="4" type="ORF">GCM10007094_37470</name>
</gene>
<feature type="signal peptide" evidence="2">
    <location>
        <begin position="1"/>
        <end position="23"/>
    </location>
</feature>
<dbReference type="EMBL" id="BMXE01000008">
    <property type="protein sequence ID" value="GHB44639.1"/>
    <property type="molecule type" value="Genomic_DNA"/>
</dbReference>
<evidence type="ECO:0000256" key="1">
    <source>
        <dbReference type="ARBA" id="ARBA00022729"/>
    </source>
</evidence>
<feature type="chain" id="PRO_5045394459" description="Outer membrane protein beta-barrel domain-containing protein" evidence="2">
    <location>
        <begin position="24"/>
        <end position="216"/>
    </location>
</feature>
<dbReference type="Proteomes" id="UP000637980">
    <property type="component" value="Unassembled WGS sequence"/>
</dbReference>
<evidence type="ECO:0000256" key="2">
    <source>
        <dbReference type="SAM" id="SignalP"/>
    </source>
</evidence>
<dbReference type="InterPro" id="IPR027385">
    <property type="entry name" value="Beta-barrel_OMP"/>
</dbReference>
<keyword evidence="5" id="KW-1185">Reference proteome</keyword>
<organism evidence="4 5">
    <name type="scientific">Pseudovibrio japonicus</name>
    <dbReference type="NCBI Taxonomy" id="366534"/>
    <lineage>
        <taxon>Bacteria</taxon>
        <taxon>Pseudomonadati</taxon>
        <taxon>Pseudomonadota</taxon>
        <taxon>Alphaproteobacteria</taxon>
        <taxon>Hyphomicrobiales</taxon>
        <taxon>Stappiaceae</taxon>
        <taxon>Pseudovibrio</taxon>
    </lineage>
</organism>
<name>A0ABQ3ETP5_9HYPH</name>
<dbReference type="SUPFAM" id="SSF56925">
    <property type="entry name" value="OMPA-like"/>
    <property type="match status" value="1"/>
</dbReference>
<protein>
    <recommendedName>
        <fullName evidence="3">Outer membrane protein beta-barrel domain-containing protein</fullName>
    </recommendedName>
</protein>
<dbReference type="Gene3D" id="2.40.160.20">
    <property type="match status" value="1"/>
</dbReference>
<evidence type="ECO:0000313" key="5">
    <source>
        <dbReference type="Proteomes" id="UP000637980"/>
    </source>
</evidence>
<evidence type="ECO:0000259" key="3">
    <source>
        <dbReference type="Pfam" id="PF13505"/>
    </source>
</evidence>
<evidence type="ECO:0000313" key="4">
    <source>
        <dbReference type="EMBL" id="GHB44639.1"/>
    </source>
</evidence>
<keyword evidence="1 2" id="KW-0732">Signal</keyword>
<proteinExistence type="predicted"/>
<dbReference type="InterPro" id="IPR011250">
    <property type="entry name" value="OMP/PagP_B-barrel"/>
</dbReference>
<dbReference type="Pfam" id="PF13505">
    <property type="entry name" value="OMP_b-brl"/>
    <property type="match status" value="1"/>
</dbReference>
<comment type="caution">
    <text evidence="4">The sequence shown here is derived from an EMBL/GenBank/DDBJ whole genome shotgun (WGS) entry which is preliminary data.</text>
</comment>
<dbReference type="RefSeq" id="WP_189438342.1">
    <property type="nucleotide sequence ID" value="NZ_BMXE01000008.1"/>
</dbReference>
<feature type="domain" description="Outer membrane protein beta-barrel" evidence="3">
    <location>
        <begin position="10"/>
        <end position="216"/>
    </location>
</feature>
<reference evidence="5" key="1">
    <citation type="journal article" date="2019" name="Int. J. Syst. Evol. Microbiol.">
        <title>The Global Catalogue of Microorganisms (GCM) 10K type strain sequencing project: providing services to taxonomists for standard genome sequencing and annotation.</title>
        <authorList>
            <consortium name="The Broad Institute Genomics Platform"/>
            <consortium name="The Broad Institute Genome Sequencing Center for Infectious Disease"/>
            <person name="Wu L."/>
            <person name="Ma J."/>
        </authorList>
    </citation>
    <scope>NUCLEOTIDE SEQUENCE [LARGE SCALE GENOMIC DNA]</scope>
    <source>
        <strain evidence="5">KCTC 12861</strain>
    </source>
</reference>